<dbReference type="EC" id="3.2.1.52" evidence="3"/>
<dbReference type="Pfam" id="PF00933">
    <property type="entry name" value="Glyco_hydro_3"/>
    <property type="match status" value="1"/>
</dbReference>
<accession>A0ABT9J2P7</accession>
<dbReference type="SUPFAM" id="SSF51445">
    <property type="entry name" value="(Trans)glycosidases"/>
    <property type="match status" value="1"/>
</dbReference>
<comment type="similarity">
    <text evidence="2">Belongs to the glycosyl hydrolase 3 family.</text>
</comment>
<dbReference type="EMBL" id="JAVAMP010000010">
    <property type="protein sequence ID" value="MDP5275876.1"/>
    <property type="molecule type" value="Genomic_DNA"/>
</dbReference>
<protein>
    <recommendedName>
        <fullName evidence="3">beta-N-acetylhexosaminidase</fullName>
        <ecNumber evidence="3">3.2.1.52</ecNumber>
    </recommendedName>
</protein>
<feature type="signal peptide" evidence="7">
    <location>
        <begin position="1"/>
        <end position="21"/>
    </location>
</feature>
<dbReference type="InterPro" id="IPR017853">
    <property type="entry name" value="GH"/>
</dbReference>
<feature type="chain" id="PRO_5047062089" description="beta-N-acetylhexosaminidase" evidence="7">
    <location>
        <begin position="22"/>
        <end position="426"/>
    </location>
</feature>
<evidence type="ECO:0000259" key="8">
    <source>
        <dbReference type="Pfam" id="PF00933"/>
    </source>
</evidence>
<evidence type="ECO:0000256" key="7">
    <source>
        <dbReference type="SAM" id="SignalP"/>
    </source>
</evidence>
<evidence type="ECO:0000256" key="1">
    <source>
        <dbReference type="ARBA" id="ARBA00001231"/>
    </source>
</evidence>
<proteinExistence type="inferred from homology"/>
<dbReference type="InterPro" id="IPR050226">
    <property type="entry name" value="NagZ_Beta-hexosaminidase"/>
</dbReference>
<dbReference type="Gene3D" id="3.20.20.300">
    <property type="entry name" value="Glycoside hydrolase, family 3, N-terminal domain"/>
    <property type="match status" value="1"/>
</dbReference>
<dbReference type="GO" id="GO:0004563">
    <property type="term" value="F:beta-N-acetylhexosaminidase activity"/>
    <property type="evidence" value="ECO:0007669"/>
    <property type="project" value="UniProtKB-EC"/>
</dbReference>
<comment type="catalytic activity">
    <reaction evidence="1">
        <text>Hydrolysis of terminal non-reducing N-acetyl-D-hexosamine residues in N-acetyl-beta-D-hexosaminides.</text>
        <dbReference type="EC" id="3.2.1.52"/>
    </reaction>
</comment>
<evidence type="ECO:0000256" key="3">
    <source>
        <dbReference type="ARBA" id="ARBA00012663"/>
    </source>
</evidence>
<feature type="domain" description="Glycoside hydrolase family 3 N-terminal" evidence="8">
    <location>
        <begin position="70"/>
        <end position="393"/>
    </location>
</feature>
<name>A0ABT9J2P7_9BACL</name>
<evidence type="ECO:0000313" key="9">
    <source>
        <dbReference type="EMBL" id="MDP5275876.1"/>
    </source>
</evidence>
<evidence type="ECO:0000256" key="6">
    <source>
        <dbReference type="SAM" id="MobiDB-lite"/>
    </source>
</evidence>
<keyword evidence="7" id="KW-0732">Signal</keyword>
<dbReference type="Proteomes" id="UP001231941">
    <property type="component" value="Unassembled WGS sequence"/>
</dbReference>
<evidence type="ECO:0000256" key="5">
    <source>
        <dbReference type="ARBA" id="ARBA00023295"/>
    </source>
</evidence>
<evidence type="ECO:0000256" key="4">
    <source>
        <dbReference type="ARBA" id="ARBA00022801"/>
    </source>
</evidence>
<keyword evidence="5 9" id="KW-0326">Glycosidase</keyword>
<evidence type="ECO:0000313" key="10">
    <source>
        <dbReference type="Proteomes" id="UP001231941"/>
    </source>
</evidence>
<sequence length="426" mass="47280">MRILFSFILIIVLLSSCQQTNHTEISLNPPTEITAPNVENTETSEQQNPSSQDNVEQNQDPIKQQLANMTLKQKIGQLFVVGFDGLKPNHKIKTLIQEYQVGGIILFSRNIKTSEQLLQLTNDLKQLNQTNQVPLFISVDEEGGRVSRLPDNATKFPSNLFIGGKDDPTLTPHIGFTIGTELSAHGFNMDFAPVIDIFSNPNNVVIGDRAYGKTPEIVEKHGLQFMSGLQKSNIIPVVKHFPGHGDTLVDSHKGLPVVNKTIEELKTLELRPFQQAIQEGADVVMAAHIQYPNIDKSGKPSSLSNVLITELLRNEMDFEGVVITDDMEMGAIKKHYGSGEAAVNAIQAGVDLLLYSHQYDLQVEAIQTIENALNLGDITEQQLNESVERILRLKEKYGLSDQILDVEGLDVVGSEEHQAIRDKLLY</sequence>
<reference evidence="9 10" key="1">
    <citation type="submission" date="2023-08" db="EMBL/GenBank/DDBJ databases">
        <authorList>
            <person name="Park J.-S."/>
        </authorList>
    </citation>
    <scope>NUCLEOTIDE SEQUENCE [LARGE SCALE GENOMIC DNA]</scope>
    <source>
        <strain evidence="9 10">2205SS18-9</strain>
    </source>
</reference>
<feature type="compositionally biased region" description="Polar residues" evidence="6">
    <location>
        <begin position="37"/>
        <end position="58"/>
    </location>
</feature>
<organism evidence="9 10">
    <name type="scientific">Chengkuizengella axinellae</name>
    <dbReference type="NCBI Taxonomy" id="3064388"/>
    <lineage>
        <taxon>Bacteria</taxon>
        <taxon>Bacillati</taxon>
        <taxon>Bacillota</taxon>
        <taxon>Bacilli</taxon>
        <taxon>Bacillales</taxon>
        <taxon>Paenibacillaceae</taxon>
        <taxon>Chengkuizengella</taxon>
    </lineage>
</organism>
<gene>
    <name evidence="9" type="primary">nagZ</name>
    <name evidence="9" type="ORF">Q5Y73_17395</name>
</gene>
<keyword evidence="10" id="KW-1185">Reference proteome</keyword>
<dbReference type="PANTHER" id="PTHR30480">
    <property type="entry name" value="BETA-HEXOSAMINIDASE-RELATED"/>
    <property type="match status" value="1"/>
</dbReference>
<dbReference type="InterPro" id="IPR036962">
    <property type="entry name" value="Glyco_hydro_3_N_sf"/>
</dbReference>
<comment type="caution">
    <text evidence="9">The sequence shown here is derived from an EMBL/GenBank/DDBJ whole genome shotgun (WGS) entry which is preliminary data.</text>
</comment>
<dbReference type="RefSeq" id="WP_305993182.1">
    <property type="nucleotide sequence ID" value="NZ_JAVAMP010000010.1"/>
</dbReference>
<dbReference type="PROSITE" id="PS51257">
    <property type="entry name" value="PROKAR_LIPOPROTEIN"/>
    <property type="match status" value="1"/>
</dbReference>
<feature type="region of interest" description="Disordered" evidence="6">
    <location>
        <begin position="24"/>
        <end position="58"/>
    </location>
</feature>
<dbReference type="PANTHER" id="PTHR30480:SF13">
    <property type="entry name" value="BETA-HEXOSAMINIDASE"/>
    <property type="match status" value="1"/>
</dbReference>
<dbReference type="InterPro" id="IPR001764">
    <property type="entry name" value="Glyco_hydro_3_N"/>
</dbReference>
<keyword evidence="4 9" id="KW-0378">Hydrolase</keyword>
<evidence type="ECO:0000256" key="2">
    <source>
        <dbReference type="ARBA" id="ARBA00005336"/>
    </source>
</evidence>
<dbReference type="NCBIfam" id="NF003740">
    <property type="entry name" value="PRK05337.1"/>
    <property type="match status" value="1"/>
</dbReference>